<dbReference type="InterPro" id="IPR001179">
    <property type="entry name" value="PPIase_FKBP_dom"/>
</dbReference>
<keyword evidence="9" id="KW-1185">Reference proteome</keyword>
<dbReference type="SUPFAM" id="SSF54534">
    <property type="entry name" value="FKBP-like"/>
    <property type="match status" value="1"/>
</dbReference>
<dbReference type="RefSeq" id="WP_246453714.1">
    <property type="nucleotide sequence ID" value="NZ_JACIBV010000002.1"/>
</dbReference>
<reference evidence="8 9" key="1">
    <citation type="submission" date="2020-08" db="EMBL/GenBank/DDBJ databases">
        <title>Sequencing the genomes of 1000 actinobacteria strains.</title>
        <authorList>
            <person name="Klenk H.-P."/>
        </authorList>
    </citation>
    <scope>NUCLEOTIDE SEQUENCE [LARGE SCALE GENOMIC DNA]</scope>
    <source>
        <strain evidence="8 9">DSM 44320</strain>
    </source>
</reference>
<dbReference type="GeneID" id="95395352"/>
<evidence type="ECO:0000256" key="6">
    <source>
        <dbReference type="RuleBase" id="RU003915"/>
    </source>
</evidence>
<protein>
    <recommendedName>
        <fullName evidence="6">Peptidyl-prolyl cis-trans isomerase</fullName>
        <ecNumber evidence="6">5.2.1.8</ecNumber>
    </recommendedName>
</protein>
<evidence type="ECO:0000259" key="7">
    <source>
        <dbReference type="PROSITE" id="PS50059"/>
    </source>
</evidence>
<dbReference type="GO" id="GO:0003755">
    <property type="term" value="F:peptidyl-prolyl cis-trans isomerase activity"/>
    <property type="evidence" value="ECO:0007669"/>
    <property type="project" value="UniProtKB-UniRule"/>
</dbReference>
<dbReference type="Gene3D" id="3.10.50.40">
    <property type="match status" value="2"/>
</dbReference>
<comment type="similarity">
    <text evidence="2 6">Belongs to the FKBP-type PPIase family.</text>
</comment>
<evidence type="ECO:0000313" key="8">
    <source>
        <dbReference type="EMBL" id="MBB3733402.1"/>
    </source>
</evidence>
<dbReference type="PANTHER" id="PTHR43811:SF19">
    <property type="entry name" value="39 KDA FK506-BINDING NUCLEAR PROTEIN"/>
    <property type="match status" value="1"/>
</dbReference>
<evidence type="ECO:0000256" key="3">
    <source>
        <dbReference type="ARBA" id="ARBA00023110"/>
    </source>
</evidence>
<keyword evidence="3 5" id="KW-0697">Rotamase</keyword>
<sequence>MIFAAACGTQPASDTSAAASGLKVTGNVGAKPTVTFPAGDPAKKSSMEVLSPGTGAGVAKGDTVFVNLSVWSWDGKQNTLEGSTYDTKKTEPITVNDNMPKVMIDGFGKTKLGGRFMTVVANDSYTEQELAQAKQNGVDTSKPRVFVFDLVSTLPKAAQGEAKDVKVKSVKLTNPGGDAAPVLTTKTSDKPPAKLINKTVIEGTGPAIKKNQSVVVHYTGKLWGSDKQFDSSWGKDPFTLQGVGTGQVIKGWDQALEGAKVGSRLLLVIPPNLGYGDKDSGTIPASSTLVFVVDVLGAY</sequence>
<name>A0A7W5YT47_9ACTN</name>
<evidence type="ECO:0000256" key="5">
    <source>
        <dbReference type="PROSITE-ProRule" id="PRU00277"/>
    </source>
</evidence>
<dbReference type="PANTHER" id="PTHR43811">
    <property type="entry name" value="FKBP-TYPE PEPTIDYL-PROLYL CIS-TRANS ISOMERASE FKPA"/>
    <property type="match status" value="1"/>
</dbReference>
<comment type="catalytic activity">
    <reaction evidence="1 5 6">
        <text>[protein]-peptidylproline (omega=180) = [protein]-peptidylproline (omega=0)</text>
        <dbReference type="Rhea" id="RHEA:16237"/>
        <dbReference type="Rhea" id="RHEA-COMP:10747"/>
        <dbReference type="Rhea" id="RHEA-COMP:10748"/>
        <dbReference type="ChEBI" id="CHEBI:83833"/>
        <dbReference type="ChEBI" id="CHEBI:83834"/>
        <dbReference type="EC" id="5.2.1.8"/>
    </reaction>
</comment>
<dbReference type="Proteomes" id="UP000579945">
    <property type="component" value="Unassembled WGS sequence"/>
</dbReference>
<dbReference type="InterPro" id="IPR046357">
    <property type="entry name" value="PPIase_dom_sf"/>
</dbReference>
<feature type="domain" description="PPIase FKBP-type" evidence="7">
    <location>
        <begin position="211"/>
        <end position="299"/>
    </location>
</feature>
<dbReference type="PROSITE" id="PS50059">
    <property type="entry name" value="FKBP_PPIASE"/>
    <property type="match status" value="1"/>
</dbReference>
<dbReference type="EMBL" id="JACIBV010000002">
    <property type="protein sequence ID" value="MBB3733402.1"/>
    <property type="molecule type" value="Genomic_DNA"/>
</dbReference>
<organism evidence="8 9">
    <name type="scientific">Nonomuraea dietziae</name>
    <dbReference type="NCBI Taxonomy" id="65515"/>
    <lineage>
        <taxon>Bacteria</taxon>
        <taxon>Bacillati</taxon>
        <taxon>Actinomycetota</taxon>
        <taxon>Actinomycetes</taxon>
        <taxon>Streptosporangiales</taxon>
        <taxon>Streptosporangiaceae</taxon>
        <taxon>Nonomuraea</taxon>
    </lineage>
</organism>
<dbReference type="Pfam" id="PF00254">
    <property type="entry name" value="FKBP_C"/>
    <property type="match status" value="1"/>
</dbReference>
<dbReference type="EC" id="5.2.1.8" evidence="6"/>
<evidence type="ECO:0000256" key="1">
    <source>
        <dbReference type="ARBA" id="ARBA00000971"/>
    </source>
</evidence>
<comment type="caution">
    <text evidence="8">The sequence shown here is derived from an EMBL/GenBank/DDBJ whole genome shotgun (WGS) entry which is preliminary data.</text>
</comment>
<evidence type="ECO:0000256" key="2">
    <source>
        <dbReference type="ARBA" id="ARBA00006577"/>
    </source>
</evidence>
<evidence type="ECO:0000256" key="4">
    <source>
        <dbReference type="ARBA" id="ARBA00023235"/>
    </source>
</evidence>
<accession>A0A7W5YT47</accession>
<gene>
    <name evidence="8" type="ORF">FHR33_009349</name>
</gene>
<evidence type="ECO:0000313" key="9">
    <source>
        <dbReference type="Proteomes" id="UP000579945"/>
    </source>
</evidence>
<proteinExistence type="inferred from homology"/>
<keyword evidence="4 5" id="KW-0413">Isomerase</keyword>
<dbReference type="AlphaFoldDB" id="A0A7W5YT47"/>